<reference evidence="2 3" key="1">
    <citation type="submission" date="2016-09" db="EMBL/GenBank/DDBJ databases">
        <authorList>
            <person name="Capua I."/>
            <person name="De Benedictis P."/>
            <person name="Joannis T."/>
            <person name="Lombin L.H."/>
            <person name="Cattoli G."/>
        </authorList>
    </citation>
    <scope>NUCLEOTIDE SEQUENCE [LARGE SCALE GENOMIC DNA]</scope>
    <source>
        <strain evidence="2 3">IMI 309357</strain>
    </source>
</reference>
<comment type="caution">
    <text evidence="2">The sequence shown here is derived from an EMBL/GenBank/DDBJ whole genome shotgun (WGS) entry which is preliminary data.</text>
</comment>
<organism evidence="2 3">
    <name type="scientific">Colletotrichum orchidophilum</name>
    <dbReference type="NCBI Taxonomy" id="1209926"/>
    <lineage>
        <taxon>Eukaryota</taxon>
        <taxon>Fungi</taxon>
        <taxon>Dikarya</taxon>
        <taxon>Ascomycota</taxon>
        <taxon>Pezizomycotina</taxon>
        <taxon>Sordariomycetes</taxon>
        <taxon>Hypocreomycetidae</taxon>
        <taxon>Glomerellales</taxon>
        <taxon>Glomerellaceae</taxon>
        <taxon>Colletotrichum</taxon>
    </lineage>
</organism>
<feature type="compositionally biased region" description="Polar residues" evidence="1">
    <location>
        <begin position="11"/>
        <end position="23"/>
    </location>
</feature>
<dbReference type="Proteomes" id="UP000176998">
    <property type="component" value="Unassembled WGS sequence"/>
</dbReference>
<evidence type="ECO:0000256" key="1">
    <source>
        <dbReference type="SAM" id="MobiDB-lite"/>
    </source>
</evidence>
<keyword evidence="3" id="KW-1185">Reference proteome</keyword>
<evidence type="ECO:0000313" key="3">
    <source>
        <dbReference type="Proteomes" id="UP000176998"/>
    </source>
</evidence>
<proteinExistence type="predicted"/>
<gene>
    <name evidence="2" type="ORF">CORC01_02120</name>
</gene>
<evidence type="ECO:0000313" key="2">
    <source>
        <dbReference type="EMBL" id="OHF02425.1"/>
    </source>
</evidence>
<dbReference type="AlphaFoldDB" id="A0A1G4BM69"/>
<feature type="region of interest" description="Disordered" evidence="1">
    <location>
        <begin position="1"/>
        <end position="23"/>
    </location>
</feature>
<sequence length="23" mass="2538">MDVLQAKYPGGSTTETGQRTLQR</sequence>
<protein>
    <submittedName>
        <fullName evidence="2">Uncharacterized protein</fullName>
    </submittedName>
</protein>
<dbReference type="EMBL" id="MJBS01000012">
    <property type="protein sequence ID" value="OHF02425.1"/>
    <property type="molecule type" value="Genomic_DNA"/>
</dbReference>
<name>A0A1G4BM69_9PEZI</name>
<accession>A0A1G4BM69</accession>